<dbReference type="InterPro" id="IPR036462">
    <property type="entry name" value="Fumarylacetoacetase_N_sf"/>
</dbReference>
<keyword evidence="5 13" id="KW-0479">Metal-binding</keyword>
<evidence type="ECO:0000256" key="8">
    <source>
        <dbReference type="ARBA" id="ARBA00022842"/>
    </source>
</evidence>
<dbReference type="GO" id="GO:0006559">
    <property type="term" value="P:L-phenylalanine catabolic process"/>
    <property type="evidence" value="ECO:0007669"/>
    <property type="project" value="UniProtKB-UniPathway"/>
</dbReference>
<gene>
    <name evidence="16" type="ORF">LuPra_03284</name>
</gene>
<dbReference type="InterPro" id="IPR015377">
    <property type="entry name" value="Fumarylacetoacetase_N"/>
</dbReference>
<evidence type="ECO:0000313" key="16">
    <source>
        <dbReference type="EMBL" id="AMY10056.1"/>
    </source>
</evidence>
<feature type="binding site" evidence="13">
    <location>
        <position position="270"/>
    </location>
    <ligand>
        <name>Mg(2+)</name>
        <dbReference type="ChEBI" id="CHEBI:18420"/>
    </ligand>
</feature>
<evidence type="ECO:0000256" key="9">
    <source>
        <dbReference type="ARBA" id="ARBA00022878"/>
    </source>
</evidence>
<evidence type="ECO:0000256" key="2">
    <source>
        <dbReference type="ARBA" id="ARBA00001946"/>
    </source>
</evidence>
<dbReference type="GO" id="GO:0006572">
    <property type="term" value="P:L-tyrosine catabolic process"/>
    <property type="evidence" value="ECO:0007669"/>
    <property type="project" value="UniProtKB-KW"/>
</dbReference>
<dbReference type="SUPFAM" id="SSF63433">
    <property type="entry name" value="Fumarylacetoacetate hydrolase, FAH, N-terminal domain"/>
    <property type="match status" value="1"/>
</dbReference>
<evidence type="ECO:0000256" key="7">
    <source>
        <dbReference type="ARBA" id="ARBA00022837"/>
    </source>
</evidence>
<evidence type="ECO:0000256" key="1">
    <source>
        <dbReference type="ARBA" id="ARBA00001913"/>
    </source>
</evidence>
<proteinExistence type="predicted"/>
<keyword evidence="9" id="KW-0828">Tyrosine catabolism</keyword>
<feature type="binding site" evidence="12">
    <location>
        <position position="156"/>
    </location>
    <ligand>
        <name>substrate</name>
    </ligand>
</feature>
<dbReference type="RefSeq" id="WP_234800428.1">
    <property type="nucleotide sequence ID" value="NZ_CP015136.1"/>
</dbReference>
<feature type="binding site" evidence="12">
    <location>
        <position position="372"/>
    </location>
    <ligand>
        <name>substrate</name>
    </ligand>
</feature>
<keyword evidence="10" id="KW-0585">Phenylalanine catabolism</keyword>
<dbReference type="EMBL" id="CP015136">
    <property type="protein sequence ID" value="AMY10056.1"/>
    <property type="molecule type" value="Genomic_DNA"/>
</dbReference>
<dbReference type="Pfam" id="PF09298">
    <property type="entry name" value="FAA_hydrolase_N"/>
    <property type="match status" value="1"/>
</dbReference>
<accession>A0A143PNR9</accession>
<keyword evidence="6" id="KW-0378">Hydrolase</keyword>
<dbReference type="Gene3D" id="3.90.850.10">
    <property type="entry name" value="Fumarylacetoacetase-like, C-terminal domain"/>
    <property type="match status" value="1"/>
</dbReference>
<dbReference type="EC" id="3.7.1.2" evidence="4"/>
<evidence type="ECO:0000256" key="5">
    <source>
        <dbReference type="ARBA" id="ARBA00022723"/>
    </source>
</evidence>
<comment type="cofactor">
    <cofactor evidence="2 13">
        <name>Mg(2+)</name>
        <dbReference type="ChEBI" id="CHEBI:18420"/>
    </cofactor>
</comment>
<comment type="cofactor">
    <cofactor evidence="1 13">
        <name>Ca(2+)</name>
        <dbReference type="ChEBI" id="CHEBI:29108"/>
    </cofactor>
</comment>
<feature type="binding site" evidence="13">
    <location>
        <position position="246"/>
    </location>
    <ligand>
        <name>Mg(2+)</name>
        <dbReference type="ChEBI" id="CHEBI:18420"/>
    </ligand>
</feature>
<feature type="domain" description="Fumarylacetoacetase N-terminal" evidence="15">
    <location>
        <begin position="27"/>
        <end position="132"/>
    </location>
</feature>
<dbReference type="KEGG" id="abac:LuPra_03284"/>
<comment type="pathway">
    <text evidence="3">Amino-acid degradation; L-phenylalanine degradation; acetoacetate and fumarate from L-phenylalanine: step 6/6.</text>
</comment>
<evidence type="ECO:0000259" key="14">
    <source>
        <dbReference type="Pfam" id="PF01557"/>
    </source>
</evidence>
<dbReference type="Proteomes" id="UP000076079">
    <property type="component" value="Chromosome"/>
</dbReference>
<reference evidence="17" key="2">
    <citation type="submission" date="2016-04" db="EMBL/GenBank/DDBJ databases">
        <title>First Complete Genome Sequence of a Subdivision 6 Acidobacterium.</title>
        <authorList>
            <person name="Huang S."/>
            <person name="Vieira S."/>
            <person name="Bunk B."/>
            <person name="Riedel T."/>
            <person name="Sproeer C."/>
            <person name="Overmann J."/>
        </authorList>
    </citation>
    <scope>NUCLEOTIDE SEQUENCE [LARGE SCALE GENOMIC DNA]</scope>
    <source>
        <strain evidence="17">DSM 100886 HEG_-6_39</strain>
    </source>
</reference>
<feature type="binding site" evidence="12">
    <location>
        <position position="257"/>
    </location>
    <ligand>
        <name>substrate</name>
    </ligand>
</feature>
<keyword evidence="8 13" id="KW-0460">Magnesium</keyword>
<feature type="binding site" evidence="13">
    <location>
        <position position="214"/>
    </location>
    <ligand>
        <name>Ca(2+)</name>
        <dbReference type="ChEBI" id="CHEBI:29108"/>
    </ligand>
</feature>
<evidence type="ECO:0000256" key="10">
    <source>
        <dbReference type="ARBA" id="ARBA00023232"/>
    </source>
</evidence>
<name>A0A143PNR9_LUTPR</name>
<feature type="binding site" evidence="13">
    <location>
        <position position="212"/>
    </location>
    <ligand>
        <name>Ca(2+)</name>
        <dbReference type="ChEBI" id="CHEBI:29108"/>
    </ligand>
</feature>
<evidence type="ECO:0000256" key="13">
    <source>
        <dbReference type="PIRSR" id="PIRSR605959-3"/>
    </source>
</evidence>
<dbReference type="PATRIC" id="fig|1813736.3.peg.3490"/>
<feature type="binding site" evidence="12">
    <location>
        <position position="142"/>
    </location>
    <ligand>
        <name>substrate</name>
    </ligand>
</feature>
<dbReference type="GO" id="GO:0046872">
    <property type="term" value="F:metal ion binding"/>
    <property type="evidence" value="ECO:0007669"/>
    <property type="project" value="UniProtKB-KW"/>
</dbReference>
<dbReference type="PANTHER" id="PTHR43069:SF2">
    <property type="entry name" value="FUMARYLACETOACETASE"/>
    <property type="match status" value="1"/>
</dbReference>
<evidence type="ECO:0000256" key="6">
    <source>
        <dbReference type="ARBA" id="ARBA00022801"/>
    </source>
</evidence>
<evidence type="ECO:0000256" key="11">
    <source>
        <dbReference type="PIRSR" id="PIRSR605959-1"/>
    </source>
</evidence>
<dbReference type="InterPro" id="IPR011234">
    <property type="entry name" value="Fumarylacetoacetase-like_C"/>
</dbReference>
<dbReference type="Pfam" id="PF01557">
    <property type="entry name" value="FAA_hydrolase"/>
    <property type="match status" value="1"/>
</dbReference>
<feature type="domain" description="Fumarylacetoacetase-like C-terminal" evidence="14">
    <location>
        <begin position="139"/>
        <end position="417"/>
    </location>
</feature>
<dbReference type="STRING" id="1855912.LuPra_03284"/>
<feature type="binding site" evidence="13">
    <location>
        <position position="266"/>
    </location>
    <ligand>
        <name>Mg(2+)</name>
        <dbReference type="ChEBI" id="CHEBI:18420"/>
    </ligand>
</feature>
<evidence type="ECO:0000256" key="3">
    <source>
        <dbReference type="ARBA" id="ARBA00004782"/>
    </source>
</evidence>
<dbReference type="UniPathway" id="UPA00139">
    <property type="reaction ID" value="UER00341"/>
</dbReference>
<dbReference type="InterPro" id="IPR005959">
    <property type="entry name" value="Fumarylacetoacetase"/>
</dbReference>
<evidence type="ECO:0000313" key="17">
    <source>
        <dbReference type="Proteomes" id="UP000076079"/>
    </source>
</evidence>
<protein>
    <recommendedName>
        <fullName evidence="4">fumarylacetoacetase</fullName>
        <ecNumber evidence="4">3.7.1.2</ecNumber>
    </recommendedName>
</protein>
<dbReference type="NCBIfam" id="TIGR01266">
    <property type="entry name" value="fum_ac_acetase"/>
    <property type="match status" value="1"/>
</dbReference>
<keyword evidence="7 13" id="KW-0106">Calcium</keyword>
<feature type="binding site" evidence="13">
    <location>
        <position position="246"/>
    </location>
    <ligand>
        <name>Ca(2+)</name>
        <dbReference type="ChEBI" id="CHEBI:29108"/>
    </ligand>
</feature>
<feature type="binding site" evidence="13">
    <location>
        <position position="140"/>
    </location>
    <ligand>
        <name>Ca(2+)</name>
        <dbReference type="ChEBI" id="CHEBI:29108"/>
    </ligand>
</feature>
<keyword evidence="17" id="KW-1185">Reference proteome</keyword>
<dbReference type="GO" id="GO:0004334">
    <property type="term" value="F:fumarylacetoacetase activity"/>
    <property type="evidence" value="ECO:0007669"/>
    <property type="project" value="UniProtKB-EC"/>
</dbReference>
<sequence>MIDHTHDPVARTWLAPDSEDTHAFALQTLPYGAFSLPGHDNVRRIGVGIAGHILDLAAAQQLGLVDDLDGALRPALRVPHLNALLALTPAQWSALRHRLFALFVDDDSGWKGARDVIRQCLVPMAAAHMHLPFDVGDYTDFYASIHHATNVGTMLRPEQPLLPNYRHVPIGYHGRASSIVVSGTPVRRPSGQVLPQGQTAPRFGPSQRLDYELEVGLVIGGENALGEPVPIGRALDRVFGVVLLNDWSARDIQAWEYQPLGPFLAKSFATTISAWVVPLAALAPRRVAVVRAASDPPPLPYLLDAADQSSGALDLDIEVRLSSTRMRELGEPPHLVSRSNMRDLYWTPAQLVAHHTSNGCNLRPGDLLGTGTVSGPQPESRGCLLERTWRGTDPITLPTGETRRFLEDGDRVEFGAAVGLTCCGEIVPARDLTDHGRMPGMAPGAPD</sequence>
<evidence type="ECO:0000259" key="15">
    <source>
        <dbReference type="Pfam" id="PF09298"/>
    </source>
</evidence>
<organism evidence="16 17">
    <name type="scientific">Luteitalea pratensis</name>
    <dbReference type="NCBI Taxonomy" id="1855912"/>
    <lineage>
        <taxon>Bacteria</taxon>
        <taxon>Pseudomonadati</taxon>
        <taxon>Acidobacteriota</taxon>
        <taxon>Vicinamibacteria</taxon>
        <taxon>Vicinamibacterales</taxon>
        <taxon>Vicinamibacteraceae</taxon>
        <taxon>Luteitalea</taxon>
    </lineage>
</organism>
<dbReference type="AlphaFoldDB" id="A0A143PNR9"/>
<dbReference type="InterPro" id="IPR036663">
    <property type="entry name" value="Fumarylacetoacetase_C_sf"/>
</dbReference>
<feature type="active site" description="Proton acceptor" evidence="11">
    <location>
        <position position="147"/>
    </location>
</feature>
<dbReference type="SUPFAM" id="SSF56529">
    <property type="entry name" value="FAH"/>
    <property type="match status" value="1"/>
</dbReference>
<dbReference type="GO" id="GO:1902000">
    <property type="term" value="P:homogentisate catabolic process"/>
    <property type="evidence" value="ECO:0007669"/>
    <property type="project" value="TreeGrafter"/>
</dbReference>
<dbReference type="Gene3D" id="2.30.30.230">
    <property type="entry name" value="Fumarylacetoacetase, N-terminal domain"/>
    <property type="match status" value="1"/>
</dbReference>
<evidence type="ECO:0000256" key="4">
    <source>
        <dbReference type="ARBA" id="ARBA00012094"/>
    </source>
</evidence>
<reference evidence="16 17" key="1">
    <citation type="journal article" date="2016" name="Genome Announc.">
        <title>First Complete Genome Sequence of a Subdivision 6 Acidobacterium Strain.</title>
        <authorList>
            <person name="Huang S."/>
            <person name="Vieira S."/>
            <person name="Bunk B."/>
            <person name="Riedel T."/>
            <person name="Sproer C."/>
            <person name="Overmann J."/>
        </authorList>
    </citation>
    <scope>NUCLEOTIDE SEQUENCE [LARGE SCALE GENOMIC DNA]</scope>
    <source>
        <strain evidence="17">DSM 100886 HEG_-6_39</strain>
    </source>
</reference>
<dbReference type="PANTHER" id="PTHR43069">
    <property type="entry name" value="FUMARYLACETOACETASE"/>
    <property type="match status" value="1"/>
</dbReference>
<feature type="binding site" evidence="12">
    <location>
        <position position="253"/>
    </location>
    <ligand>
        <name>substrate</name>
    </ligand>
</feature>
<evidence type="ECO:0000256" key="12">
    <source>
        <dbReference type="PIRSR" id="PIRSR605959-2"/>
    </source>
</evidence>